<dbReference type="Pfam" id="PF00561">
    <property type="entry name" value="Abhydrolase_1"/>
    <property type="match status" value="1"/>
</dbReference>
<evidence type="ECO:0000256" key="5">
    <source>
        <dbReference type="ARBA" id="ARBA00021843"/>
    </source>
</evidence>
<evidence type="ECO:0000256" key="9">
    <source>
        <dbReference type="ARBA" id="ARBA00022801"/>
    </source>
</evidence>
<keyword evidence="7 11" id="KW-0963">Cytoplasm</keyword>
<evidence type="ECO:0000256" key="2">
    <source>
        <dbReference type="ARBA" id="ARBA00004496"/>
    </source>
</evidence>
<evidence type="ECO:0000256" key="10">
    <source>
        <dbReference type="ARBA" id="ARBA00029605"/>
    </source>
</evidence>
<feature type="domain" description="AB hydrolase-1" evidence="14">
    <location>
        <begin position="39"/>
        <end position="300"/>
    </location>
</feature>
<comment type="catalytic activity">
    <reaction evidence="1 11 13">
        <text>Release of N-terminal proline from a peptide.</text>
        <dbReference type="EC" id="3.4.11.5"/>
    </reaction>
</comment>
<evidence type="ECO:0000256" key="13">
    <source>
        <dbReference type="RuleBase" id="RU003421"/>
    </source>
</evidence>
<name>A0A4Q9VPL0_9HYPH</name>
<accession>A0A4Q9VPL0</accession>
<evidence type="ECO:0000256" key="4">
    <source>
        <dbReference type="ARBA" id="ARBA00012568"/>
    </source>
</evidence>
<comment type="caution">
    <text evidence="15">The sequence shown here is derived from an EMBL/GenBank/DDBJ whole genome shotgun (WGS) entry which is preliminary data.</text>
</comment>
<evidence type="ECO:0000256" key="11">
    <source>
        <dbReference type="PIRNR" id="PIRNR006431"/>
    </source>
</evidence>
<dbReference type="EC" id="3.4.11.5" evidence="4 11"/>
<sequence length="321" mass="36428">MSDLRHSLFPEIVPHTVGRLKVSELHELHWEECGNPAGKPVVCLHGGPGGGITETMRRLHDPAAYRIVLFDQRGCGASTPHAELAENTTWDLVADIERLRVHLGIERWQVYGGSWGSTLALAYAETHPDKVSELILRGIFTLRRKELLWFYQEGASLIFPDLFAAYRDFIPEAERDDLISAYHRRLTGPDEAVRLEAARRWATWEGATLSLLPDPARVASFGADRFALAFARIECHFFMNRGFFDADDQLIRDATRLKDIPGVIVHGRYDMCTPLFIGWDLSRMWPEADFHIVDDAGHTITEPGIVHRLVEATERFKHRPA</sequence>
<dbReference type="InterPro" id="IPR002410">
    <property type="entry name" value="Peptidase_S33"/>
</dbReference>
<dbReference type="GO" id="GO:0006508">
    <property type="term" value="P:proteolysis"/>
    <property type="evidence" value="ECO:0007669"/>
    <property type="project" value="UniProtKB-KW"/>
</dbReference>
<dbReference type="InterPro" id="IPR005944">
    <property type="entry name" value="Pro_iminopeptidase"/>
</dbReference>
<evidence type="ECO:0000256" key="8">
    <source>
        <dbReference type="ARBA" id="ARBA00022670"/>
    </source>
</evidence>
<dbReference type="PANTHER" id="PTHR43722:SF1">
    <property type="entry name" value="PROLINE IMINOPEPTIDASE"/>
    <property type="match status" value="1"/>
</dbReference>
<feature type="active site" evidence="12">
    <location>
        <position position="270"/>
    </location>
</feature>
<dbReference type="OrthoDB" id="9796770at2"/>
<dbReference type="PIRSF" id="PIRSF006431">
    <property type="entry name" value="Pept_S33"/>
    <property type="match status" value="1"/>
</dbReference>
<reference evidence="15 16" key="1">
    <citation type="submission" date="2019-02" db="EMBL/GenBank/DDBJ databases">
        <title>Siculibacillus lacustris gen. nov., sp. nov., a new rosette-forming bacterium isolated from a freshwater crater lake (Lake St. Ana, Romania).</title>
        <authorList>
            <person name="Felfoldi T."/>
            <person name="Marton Z."/>
            <person name="Szabo A."/>
            <person name="Mentes A."/>
            <person name="Boka K."/>
            <person name="Marialigeti K."/>
            <person name="Mathe I."/>
            <person name="Koncz M."/>
            <person name="Schumann P."/>
            <person name="Toth E."/>
        </authorList>
    </citation>
    <scope>NUCLEOTIDE SEQUENCE [LARGE SCALE GENOMIC DNA]</scope>
    <source>
        <strain evidence="15 16">SA-279</strain>
    </source>
</reference>
<dbReference type="NCBIfam" id="TIGR01249">
    <property type="entry name" value="pro_imino_pep_1"/>
    <property type="match status" value="1"/>
</dbReference>
<dbReference type="InterPro" id="IPR029058">
    <property type="entry name" value="AB_hydrolase_fold"/>
</dbReference>
<dbReference type="PANTHER" id="PTHR43722">
    <property type="entry name" value="PROLINE IMINOPEPTIDASE"/>
    <property type="match status" value="1"/>
</dbReference>
<keyword evidence="8 11" id="KW-0645">Protease</keyword>
<evidence type="ECO:0000256" key="7">
    <source>
        <dbReference type="ARBA" id="ARBA00022490"/>
    </source>
</evidence>
<comment type="subcellular location">
    <subcellularLocation>
        <location evidence="2 11">Cytoplasm</location>
    </subcellularLocation>
</comment>
<dbReference type="PRINTS" id="PR00793">
    <property type="entry name" value="PROAMNOPTASE"/>
</dbReference>
<keyword evidence="6 11" id="KW-0031">Aminopeptidase</keyword>
<evidence type="ECO:0000256" key="6">
    <source>
        <dbReference type="ARBA" id="ARBA00022438"/>
    </source>
</evidence>
<evidence type="ECO:0000313" key="15">
    <source>
        <dbReference type="EMBL" id="TBW37163.1"/>
    </source>
</evidence>
<dbReference type="AlphaFoldDB" id="A0A4Q9VPL0"/>
<dbReference type="InterPro" id="IPR000073">
    <property type="entry name" value="AB_hydrolase_1"/>
</dbReference>
<dbReference type="PRINTS" id="PR00111">
    <property type="entry name" value="ABHYDROLASE"/>
</dbReference>
<evidence type="ECO:0000313" key="16">
    <source>
        <dbReference type="Proteomes" id="UP000292781"/>
    </source>
</evidence>
<dbReference type="GO" id="GO:0004177">
    <property type="term" value="F:aminopeptidase activity"/>
    <property type="evidence" value="ECO:0007669"/>
    <property type="project" value="UniProtKB-UniRule"/>
</dbReference>
<dbReference type="Proteomes" id="UP000292781">
    <property type="component" value="Unassembled WGS sequence"/>
</dbReference>
<dbReference type="GO" id="GO:0005737">
    <property type="term" value="C:cytoplasm"/>
    <property type="evidence" value="ECO:0007669"/>
    <property type="project" value="UniProtKB-SubCell"/>
</dbReference>
<evidence type="ECO:0000256" key="3">
    <source>
        <dbReference type="ARBA" id="ARBA00010088"/>
    </source>
</evidence>
<organism evidence="15 16">
    <name type="scientific">Siculibacillus lacustris</name>
    <dbReference type="NCBI Taxonomy" id="1549641"/>
    <lineage>
        <taxon>Bacteria</taxon>
        <taxon>Pseudomonadati</taxon>
        <taxon>Pseudomonadota</taxon>
        <taxon>Alphaproteobacteria</taxon>
        <taxon>Hyphomicrobiales</taxon>
        <taxon>Ancalomicrobiaceae</taxon>
        <taxon>Siculibacillus</taxon>
    </lineage>
</organism>
<feature type="active site" description="Proton donor" evidence="12">
    <location>
        <position position="298"/>
    </location>
</feature>
<evidence type="ECO:0000256" key="1">
    <source>
        <dbReference type="ARBA" id="ARBA00001585"/>
    </source>
</evidence>
<dbReference type="Gene3D" id="3.40.50.1820">
    <property type="entry name" value="alpha/beta hydrolase"/>
    <property type="match status" value="1"/>
</dbReference>
<comment type="similarity">
    <text evidence="3 11 13">Belongs to the peptidase S33 family.</text>
</comment>
<dbReference type="EMBL" id="SJFN01000016">
    <property type="protein sequence ID" value="TBW37163.1"/>
    <property type="molecule type" value="Genomic_DNA"/>
</dbReference>
<protein>
    <recommendedName>
        <fullName evidence="5 11">Proline iminopeptidase</fullName>
        <shortName evidence="11">PIP</shortName>
        <ecNumber evidence="4 11">3.4.11.5</ecNumber>
    </recommendedName>
    <alternativeName>
        <fullName evidence="10 11">Prolyl aminopeptidase</fullName>
    </alternativeName>
</protein>
<keyword evidence="16" id="KW-1185">Reference proteome</keyword>
<gene>
    <name evidence="15" type="primary">pip</name>
    <name evidence="15" type="ORF">EYW49_11875</name>
</gene>
<dbReference type="SUPFAM" id="SSF53474">
    <property type="entry name" value="alpha/beta-Hydrolases"/>
    <property type="match status" value="1"/>
</dbReference>
<proteinExistence type="inferred from homology"/>
<evidence type="ECO:0000259" key="14">
    <source>
        <dbReference type="Pfam" id="PF00561"/>
    </source>
</evidence>
<feature type="active site" description="Nucleophile" evidence="12">
    <location>
        <position position="114"/>
    </location>
</feature>
<keyword evidence="9 11" id="KW-0378">Hydrolase</keyword>
<evidence type="ECO:0000256" key="12">
    <source>
        <dbReference type="PIRSR" id="PIRSR006431-1"/>
    </source>
</evidence>